<evidence type="ECO:0000313" key="2">
    <source>
        <dbReference type="Proteomes" id="UP000298030"/>
    </source>
</evidence>
<dbReference type="EMBL" id="QPFP01000019">
    <property type="protein sequence ID" value="TEB31443.1"/>
    <property type="molecule type" value="Genomic_DNA"/>
</dbReference>
<keyword evidence="2" id="KW-1185">Reference proteome</keyword>
<evidence type="ECO:0000313" key="1">
    <source>
        <dbReference type="EMBL" id="TEB31443.1"/>
    </source>
</evidence>
<name>A0A4Y7TB95_COPMI</name>
<protein>
    <submittedName>
        <fullName evidence="1">Uncharacterized protein</fullName>
    </submittedName>
</protein>
<dbReference type="Proteomes" id="UP000298030">
    <property type="component" value="Unassembled WGS sequence"/>
</dbReference>
<dbReference type="AlphaFoldDB" id="A0A4Y7TB95"/>
<accession>A0A4Y7TB95</accession>
<organism evidence="1 2">
    <name type="scientific">Coprinellus micaceus</name>
    <name type="common">Glistening ink-cap mushroom</name>
    <name type="synonym">Coprinus micaceus</name>
    <dbReference type="NCBI Taxonomy" id="71717"/>
    <lineage>
        <taxon>Eukaryota</taxon>
        <taxon>Fungi</taxon>
        <taxon>Dikarya</taxon>
        <taxon>Basidiomycota</taxon>
        <taxon>Agaricomycotina</taxon>
        <taxon>Agaricomycetes</taxon>
        <taxon>Agaricomycetidae</taxon>
        <taxon>Agaricales</taxon>
        <taxon>Agaricineae</taxon>
        <taxon>Psathyrellaceae</taxon>
        <taxon>Coprinellus</taxon>
    </lineage>
</organism>
<gene>
    <name evidence="1" type="ORF">FA13DRAFT_1732888</name>
</gene>
<sequence length="71" mass="8164">MHASACSNWREGILSFCRANGWTVPSQQHYEDEKRWNKEEHDEGAYSFERCFRPTEPSVTRLLSGGTDAEA</sequence>
<reference evidence="1 2" key="1">
    <citation type="journal article" date="2019" name="Nat. Ecol. Evol.">
        <title>Megaphylogeny resolves global patterns of mushroom evolution.</title>
        <authorList>
            <person name="Varga T."/>
            <person name="Krizsan K."/>
            <person name="Foldi C."/>
            <person name="Dima B."/>
            <person name="Sanchez-Garcia M."/>
            <person name="Sanchez-Ramirez S."/>
            <person name="Szollosi G.J."/>
            <person name="Szarkandi J.G."/>
            <person name="Papp V."/>
            <person name="Albert L."/>
            <person name="Andreopoulos W."/>
            <person name="Angelini C."/>
            <person name="Antonin V."/>
            <person name="Barry K.W."/>
            <person name="Bougher N.L."/>
            <person name="Buchanan P."/>
            <person name="Buyck B."/>
            <person name="Bense V."/>
            <person name="Catcheside P."/>
            <person name="Chovatia M."/>
            <person name="Cooper J."/>
            <person name="Damon W."/>
            <person name="Desjardin D."/>
            <person name="Finy P."/>
            <person name="Geml J."/>
            <person name="Haridas S."/>
            <person name="Hughes K."/>
            <person name="Justo A."/>
            <person name="Karasinski D."/>
            <person name="Kautmanova I."/>
            <person name="Kiss B."/>
            <person name="Kocsube S."/>
            <person name="Kotiranta H."/>
            <person name="LaButti K.M."/>
            <person name="Lechner B.E."/>
            <person name="Liimatainen K."/>
            <person name="Lipzen A."/>
            <person name="Lukacs Z."/>
            <person name="Mihaltcheva S."/>
            <person name="Morgado L.N."/>
            <person name="Niskanen T."/>
            <person name="Noordeloos M.E."/>
            <person name="Ohm R.A."/>
            <person name="Ortiz-Santana B."/>
            <person name="Ovrebo C."/>
            <person name="Racz N."/>
            <person name="Riley R."/>
            <person name="Savchenko A."/>
            <person name="Shiryaev A."/>
            <person name="Soop K."/>
            <person name="Spirin V."/>
            <person name="Szebenyi C."/>
            <person name="Tomsovsky M."/>
            <person name="Tulloss R.E."/>
            <person name="Uehling J."/>
            <person name="Grigoriev I.V."/>
            <person name="Vagvolgyi C."/>
            <person name="Papp T."/>
            <person name="Martin F.M."/>
            <person name="Miettinen O."/>
            <person name="Hibbett D.S."/>
            <person name="Nagy L.G."/>
        </authorList>
    </citation>
    <scope>NUCLEOTIDE SEQUENCE [LARGE SCALE GENOMIC DNA]</scope>
    <source>
        <strain evidence="1 2">FP101781</strain>
    </source>
</reference>
<proteinExistence type="predicted"/>
<comment type="caution">
    <text evidence="1">The sequence shown here is derived from an EMBL/GenBank/DDBJ whole genome shotgun (WGS) entry which is preliminary data.</text>
</comment>